<evidence type="ECO:0000256" key="1">
    <source>
        <dbReference type="ARBA" id="ARBA00022491"/>
    </source>
</evidence>
<dbReference type="EMBL" id="CP047156">
    <property type="protein sequence ID" value="QHC01022.1"/>
    <property type="molecule type" value="Genomic_DNA"/>
</dbReference>
<evidence type="ECO:0000256" key="3">
    <source>
        <dbReference type="ARBA" id="ARBA00023125"/>
    </source>
</evidence>
<dbReference type="InterPro" id="IPR050109">
    <property type="entry name" value="HTH-type_TetR-like_transc_reg"/>
</dbReference>
<dbReference type="SUPFAM" id="SSF48498">
    <property type="entry name" value="Tetracyclin repressor-like, C-terminal domain"/>
    <property type="match status" value="1"/>
</dbReference>
<evidence type="ECO:0000313" key="7">
    <source>
        <dbReference type="EMBL" id="QHC01022.1"/>
    </source>
</evidence>
<dbReference type="GO" id="GO:0003700">
    <property type="term" value="F:DNA-binding transcription factor activity"/>
    <property type="evidence" value="ECO:0007669"/>
    <property type="project" value="TreeGrafter"/>
</dbReference>
<keyword evidence="3 5" id="KW-0238">DNA-binding</keyword>
<evidence type="ECO:0000313" key="8">
    <source>
        <dbReference type="Proteomes" id="UP000463857"/>
    </source>
</evidence>
<dbReference type="InterPro" id="IPR039538">
    <property type="entry name" value="BetI_C"/>
</dbReference>
<dbReference type="InterPro" id="IPR036271">
    <property type="entry name" value="Tet_transcr_reg_TetR-rel_C_sf"/>
</dbReference>
<dbReference type="PANTHER" id="PTHR30055">
    <property type="entry name" value="HTH-TYPE TRANSCRIPTIONAL REGULATOR RUTR"/>
    <property type="match status" value="1"/>
</dbReference>
<dbReference type="Pfam" id="PF13977">
    <property type="entry name" value="TetR_C_6"/>
    <property type="match status" value="1"/>
</dbReference>
<gene>
    <name evidence="7" type="ORF">EK0264_12475</name>
</gene>
<dbReference type="InterPro" id="IPR009057">
    <property type="entry name" value="Homeodomain-like_sf"/>
</dbReference>
<keyword evidence="4" id="KW-0804">Transcription</keyword>
<feature type="domain" description="HTH tetR-type" evidence="6">
    <location>
        <begin position="8"/>
        <end position="68"/>
    </location>
</feature>
<evidence type="ECO:0000259" key="6">
    <source>
        <dbReference type="PROSITE" id="PS50977"/>
    </source>
</evidence>
<feature type="DNA-binding region" description="H-T-H motif" evidence="5">
    <location>
        <begin position="31"/>
        <end position="50"/>
    </location>
</feature>
<dbReference type="PROSITE" id="PS50977">
    <property type="entry name" value="HTH_TETR_2"/>
    <property type="match status" value="1"/>
</dbReference>
<dbReference type="PANTHER" id="PTHR30055:SF226">
    <property type="entry name" value="HTH-TYPE TRANSCRIPTIONAL REGULATOR PKSA"/>
    <property type="match status" value="1"/>
</dbReference>
<proteinExistence type="predicted"/>
<name>A0A7L4YPS5_9ACTN</name>
<dbReference type="Proteomes" id="UP000463857">
    <property type="component" value="Chromosome"/>
</dbReference>
<organism evidence="7 8">
    <name type="scientific">Epidermidibacterium keratini</name>
    <dbReference type="NCBI Taxonomy" id="1891644"/>
    <lineage>
        <taxon>Bacteria</taxon>
        <taxon>Bacillati</taxon>
        <taxon>Actinomycetota</taxon>
        <taxon>Actinomycetes</taxon>
        <taxon>Sporichthyales</taxon>
        <taxon>Sporichthyaceae</taxon>
        <taxon>Epidermidibacterium</taxon>
    </lineage>
</organism>
<dbReference type="AlphaFoldDB" id="A0A7L4YPS5"/>
<reference evidence="7 8" key="1">
    <citation type="journal article" date="2018" name="Int. J. Syst. Evol. Microbiol.">
        <title>Epidermidibacterium keratini gen. nov., sp. nov., a member of the family Sporichthyaceae, isolated from keratin epidermis.</title>
        <authorList>
            <person name="Lee D.G."/>
            <person name="Trujillo M.E."/>
            <person name="Kang S."/>
            <person name="Nam J.J."/>
            <person name="Kim Y.J."/>
        </authorList>
    </citation>
    <scope>NUCLEOTIDE SEQUENCE [LARGE SCALE GENOMIC DNA]</scope>
    <source>
        <strain evidence="7 8">EPI-7</strain>
    </source>
</reference>
<dbReference type="GO" id="GO:0000976">
    <property type="term" value="F:transcription cis-regulatory region binding"/>
    <property type="evidence" value="ECO:0007669"/>
    <property type="project" value="TreeGrafter"/>
</dbReference>
<dbReference type="KEGG" id="eke:EK0264_12475"/>
<evidence type="ECO:0000256" key="2">
    <source>
        <dbReference type="ARBA" id="ARBA00023015"/>
    </source>
</evidence>
<dbReference type="Pfam" id="PF00440">
    <property type="entry name" value="TetR_N"/>
    <property type="match status" value="1"/>
</dbReference>
<dbReference type="InterPro" id="IPR001647">
    <property type="entry name" value="HTH_TetR"/>
</dbReference>
<dbReference type="RefSeq" id="WP_159546083.1">
    <property type="nucleotide sequence ID" value="NZ_CP047156.1"/>
</dbReference>
<dbReference type="OrthoDB" id="9816296at2"/>
<keyword evidence="1" id="KW-0678">Repressor</keyword>
<protein>
    <submittedName>
        <fullName evidence="7">TetR family transcriptional regulator</fullName>
    </submittedName>
</protein>
<keyword evidence="2" id="KW-0805">Transcription regulation</keyword>
<accession>A0A7L4YPS5</accession>
<keyword evidence="8" id="KW-1185">Reference proteome</keyword>
<sequence>MPKIVDHAQRRVEIADALYRVIARVGLEGASVRAVASEAGWSMGAVRHYFATQDELLQFSIGLQLERVPARIREIVATARPGRARAQRILEMFLALDAERLVESRVWLGVLARAGTDPSLDAIRRRALAGERYVCRGIVCELSGEPWPDDPDVVLPPGPEREAIRLQVFIDGLTVLCAVDSEHFGADEVSTLIGYELRTLVKRLG</sequence>
<evidence type="ECO:0000256" key="5">
    <source>
        <dbReference type="PROSITE-ProRule" id="PRU00335"/>
    </source>
</evidence>
<dbReference type="InParanoid" id="A0A7L4YPS5"/>
<evidence type="ECO:0000256" key="4">
    <source>
        <dbReference type="ARBA" id="ARBA00023163"/>
    </source>
</evidence>
<dbReference type="Gene3D" id="1.10.357.10">
    <property type="entry name" value="Tetracycline Repressor, domain 2"/>
    <property type="match status" value="1"/>
</dbReference>
<dbReference type="SUPFAM" id="SSF46689">
    <property type="entry name" value="Homeodomain-like"/>
    <property type="match status" value="1"/>
</dbReference>